<accession>A2E295</accession>
<name>A2E295_TRIV3</name>
<gene>
    <name evidence="1" type="ORF">TVAG_097650</name>
</gene>
<dbReference type="InParanoid" id="A2E295"/>
<keyword evidence="2" id="KW-1185">Reference proteome</keyword>
<dbReference type="CDD" id="cd00024">
    <property type="entry name" value="CD_CSD"/>
    <property type="match status" value="1"/>
</dbReference>
<dbReference type="InterPro" id="IPR016197">
    <property type="entry name" value="Chromo-like_dom_sf"/>
</dbReference>
<evidence type="ECO:0000313" key="2">
    <source>
        <dbReference type="Proteomes" id="UP000001542"/>
    </source>
</evidence>
<proteinExistence type="predicted"/>
<dbReference type="AlphaFoldDB" id="A2E295"/>
<dbReference type="SMR" id="A2E295"/>
<evidence type="ECO:0008006" key="3">
    <source>
        <dbReference type="Google" id="ProtNLM"/>
    </source>
</evidence>
<dbReference type="EMBL" id="DS113289">
    <property type="protein sequence ID" value="EAY13195.1"/>
    <property type="molecule type" value="Genomic_DNA"/>
</dbReference>
<dbReference type="Proteomes" id="UP000001542">
    <property type="component" value="Unassembled WGS sequence"/>
</dbReference>
<dbReference type="VEuPathDB" id="TrichDB:TVAG_097650"/>
<sequence>MQEESLTHEQFLAWTLSNNTSPSIQYILKHRVVKGEVQYLVRYMDTKNFPYDAWISSSRITNMQPIISYINKQNPSDLKPNLDPKEQPHESDDEITEIHIKHAKANTVPLTPAVSQKIRILELIDDNHFKVIYPGNTKIEDATREDLIKNYKEEFYQFYNQEMAKVFDEVKAKGLSSKEKAELLALISGK</sequence>
<dbReference type="SUPFAM" id="SSF54160">
    <property type="entry name" value="Chromo domain-like"/>
    <property type="match status" value="1"/>
</dbReference>
<protein>
    <recommendedName>
        <fullName evidence="3">Chromo domain-containing protein</fullName>
    </recommendedName>
</protein>
<dbReference type="VEuPathDB" id="TrichDB:TVAGG3_0965170"/>
<evidence type="ECO:0000313" key="1">
    <source>
        <dbReference type="EMBL" id="EAY13195.1"/>
    </source>
</evidence>
<dbReference type="KEGG" id="tva:4771164"/>
<dbReference type="RefSeq" id="XP_001325418.1">
    <property type="nucleotide sequence ID" value="XM_001325383.1"/>
</dbReference>
<organism evidence="1 2">
    <name type="scientific">Trichomonas vaginalis (strain ATCC PRA-98 / G3)</name>
    <dbReference type="NCBI Taxonomy" id="412133"/>
    <lineage>
        <taxon>Eukaryota</taxon>
        <taxon>Metamonada</taxon>
        <taxon>Parabasalia</taxon>
        <taxon>Trichomonadida</taxon>
        <taxon>Trichomonadidae</taxon>
        <taxon>Trichomonas</taxon>
    </lineage>
</organism>
<reference evidence="1" key="1">
    <citation type="submission" date="2006-10" db="EMBL/GenBank/DDBJ databases">
        <authorList>
            <person name="Amadeo P."/>
            <person name="Zhao Q."/>
            <person name="Wortman J."/>
            <person name="Fraser-Liggett C."/>
            <person name="Carlton J."/>
        </authorList>
    </citation>
    <scope>NUCLEOTIDE SEQUENCE</scope>
    <source>
        <strain evidence="1">G3</strain>
    </source>
</reference>
<reference evidence="1" key="2">
    <citation type="journal article" date="2007" name="Science">
        <title>Draft genome sequence of the sexually transmitted pathogen Trichomonas vaginalis.</title>
        <authorList>
            <person name="Carlton J.M."/>
            <person name="Hirt R.P."/>
            <person name="Silva J.C."/>
            <person name="Delcher A.L."/>
            <person name="Schatz M."/>
            <person name="Zhao Q."/>
            <person name="Wortman J.R."/>
            <person name="Bidwell S.L."/>
            <person name="Alsmark U.C.M."/>
            <person name="Besteiro S."/>
            <person name="Sicheritz-Ponten T."/>
            <person name="Noel C.J."/>
            <person name="Dacks J.B."/>
            <person name="Foster P.G."/>
            <person name="Simillion C."/>
            <person name="Van de Peer Y."/>
            <person name="Miranda-Saavedra D."/>
            <person name="Barton G.J."/>
            <person name="Westrop G.D."/>
            <person name="Mueller S."/>
            <person name="Dessi D."/>
            <person name="Fiori P.L."/>
            <person name="Ren Q."/>
            <person name="Paulsen I."/>
            <person name="Zhang H."/>
            <person name="Bastida-Corcuera F.D."/>
            <person name="Simoes-Barbosa A."/>
            <person name="Brown M.T."/>
            <person name="Hayes R.D."/>
            <person name="Mukherjee M."/>
            <person name="Okumura C.Y."/>
            <person name="Schneider R."/>
            <person name="Smith A.J."/>
            <person name="Vanacova S."/>
            <person name="Villalvazo M."/>
            <person name="Haas B.J."/>
            <person name="Pertea M."/>
            <person name="Feldblyum T.V."/>
            <person name="Utterback T.R."/>
            <person name="Shu C.L."/>
            <person name="Osoegawa K."/>
            <person name="de Jong P.J."/>
            <person name="Hrdy I."/>
            <person name="Horvathova L."/>
            <person name="Zubacova Z."/>
            <person name="Dolezal P."/>
            <person name="Malik S.B."/>
            <person name="Logsdon J.M. Jr."/>
            <person name="Henze K."/>
            <person name="Gupta A."/>
            <person name="Wang C.C."/>
            <person name="Dunne R.L."/>
            <person name="Upcroft J.A."/>
            <person name="Upcroft P."/>
            <person name="White O."/>
            <person name="Salzberg S.L."/>
            <person name="Tang P."/>
            <person name="Chiu C.-H."/>
            <person name="Lee Y.-S."/>
            <person name="Embley T.M."/>
            <person name="Coombs G.H."/>
            <person name="Mottram J.C."/>
            <person name="Tachezy J."/>
            <person name="Fraser-Liggett C.M."/>
            <person name="Johnson P.J."/>
        </authorList>
    </citation>
    <scope>NUCLEOTIDE SEQUENCE [LARGE SCALE GENOMIC DNA]</scope>
    <source>
        <strain evidence="1">G3</strain>
    </source>
</reference>